<dbReference type="Proteomes" id="UP001304895">
    <property type="component" value="Unassembled WGS sequence"/>
</dbReference>
<name>A0AAN6UKX6_9PEZI</name>
<dbReference type="AlphaFoldDB" id="A0AAN6UKX6"/>
<gene>
    <name evidence="1" type="ORF">BT67DRAFT_379804</name>
</gene>
<sequence>NLSLRLDIFLIIGTRLTTYRVKLLIRDFARVIWENQGKVVFVNLTKLAKS</sequence>
<reference evidence="1" key="2">
    <citation type="submission" date="2023-05" db="EMBL/GenBank/DDBJ databases">
        <authorList>
            <consortium name="Lawrence Berkeley National Laboratory"/>
            <person name="Steindorff A."/>
            <person name="Hensen N."/>
            <person name="Bonometti L."/>
            <person name="Westerberg I."/>
            <person name="Brannstrom I.O."/>
            <person name="Guillou S."/>
            <person name="Cros-Aarteil S."/>
            <person name="Calhoun S."/>
            <person name="Haridas S."/>
            <person name="Kuo A."/>
            <person name="Mondo S."/>
            <person name="Pangilinan J."/>
            <person name="Riley R."/>
            <person name="Labutti K."/>
            <person name="Andreopoulos B."/>
            <person name="Lipzen A."/>
            <person name="Chen C."/>
            <person name="Yanf M."/>
            <person name="Daum C."/>
            <person name="Ng V."/>
            <person name="Clum A."/>
            <person name="Ohm R."/>
            <person name="Martin F."/>
            <person name="Silar P."/>
            <person name="Natvig D."/>
            <person name="Lalanne C."/>
            <person name="Gautier V."/>
            <person name="Ament-Velasquez S.L."/>
            <person name="Kruys A."/>
            <person name="Hutchinson M.I."/>
            <person name="Powell A.J."/>
            <person name="Barry K."/>
            <person name="Miller A.N."/>
            <person name="Grigoriev I.V."/>
            <person name="Debuchy R."/>
            <person name="Gladieux P."/>
            <person name="Thoren M.H."/>
            <person name="Johannesson H."/>
        </authorList>
    </citation>
    <scope>NUCLEOTIDE SEQUENCE</scope>
    <source>
        <strain evidence="1">CBS 123565</strain>
    </source>
</reference>
<reference evidence="1" key="1">
    <citation type="journal article" date="2023" name="Mol. Phylogenet. Evol.">
        <title>Genome-scale phylogeny and comparative genomics of the fungal order Sordariales.</title>
        <authorList>
            <person name="Hensen N."/>
            <person name="Bonometti L."/>
            <person name="Westerberg I."/>
            <person name="Brannstrom I.O."/>
            <person name="Guillou S."/>
            <person name="Cros-Aarteil S."/>
            <person name="Calhoun S."/>
            <person name="Haridas S."/>
            <person name="Kuo A."/>
            <person name="Mondo S."/>
            <person name="Pangilinan J."/>
            <person name="Riley R."/>
            <person name="LaButti K."/>
            <person name="Andreopoulos B."/>
            <person name="Lipzen A."/>
            <person name="Chen C."/>
            <person name="Yan M."/>
            <person name="Daum C."/>
            <person name="Ng V."/>
            <person name="Clum A."/>
            <person name="Steindorff A."/>
            <person name="Ohm R.A."/>
            <person name="Martin F."/>
            <person name="Silar P."/>
            <person name="Natvig D.O."/>
            <person name="Lalanne C."/>
            <person name="Gautier V."/>
            <person name="Ament-Velasquez S.L."/>
            <person name="Kruys A."/>
            <person name="Hutchinson M.I."/>
            <person name="Powell A.J."/>
            <person name="Barry K."/>
            <person name="Miller A.N."/>
            <person name="Grigoriev I.V."/>
            <person name="Debuchy R."/>
            <person name="Gladieux P."/>
            <person name="Hiltunen Thoren M."/>
            <person name="Johannesson H."/>
        </authorList>
    </citation>
    <scope>NUCLEOTIDE SEQUENCE</scope>
    <source>
        <strain evidence="1">CBS 123565</strain>
    </source>
</reference>
<keyword evidence="2" id="KW-1185">Reference proteome</keyword>
<evidence type="ECO:0000313" key="2">
    <source>
        <dbReference type="Proteomes" id="UP001304895"/>
    </source>
</evidence>
<dbReference type="EMBL" id="MU853408">
    <property type="protein sequence ID" value="KAK4134591.1"/>
    <property type="molecule type" value="Genomic_DNA"/>
</dbReference>
<comment type="caution">
    <text evidence="1">The sequence shown here is derived from an EMBL/GenBank/DDBJ whole genome shotgun (WGS) entry which is preliminary data.</text>
</comment>
<organism evidence="1 2">
    <name type="scientific">Trichocladium antarcticum</name>
    <dbReference type="NCBI Taxonomy" id="1450529"/>
    <lineage>
        <taxon>Eukaryota</taxon>
        <taxon>Fungi</taxon>
        <taxon>Dikarya</taxon>
        <taxon>Ascomycota</taxon>
        <taxon>Pezizomycotina</taxon>
        <taxon>Sordariomycetes</taxon>
        <taxon>Sordariomycetidae</taxon>
        <taxon>Sordariales</taxon>
        <taxon>Chaetomiaceae</taxon>
        <taxon>Trichocladium</taxon>
    </lineage>
</organism>
<protein>
    <submittedName>
        <fullName evidence="1">Uncharacterized protein</fullName>
    </submittedName>
</protein>
<proteinExistence type="predicted"/>
<feature type="non-terminal residue" evidence="1">
    <location>
        <position position="1"/>
    </location>
</feature>
<evidence type="ECO:0000313" key="1">
    <source>
        <dbReference type="EMBL" id="KAK4134591.1"/>
    </source>
</evidence>
<accession>A0AAN6UKX6</accession>